<dbReference type="InterPro" id="IPR011013">
    <property type="entry name" value="Gal_mutarotase_sf_dom"/>
</dbReference>
<dbReference type="SMART" id="SM00776">
    <property type="entry name" value="NPCBM"/>
    <property type="match status" value="1"/>
</dbReference>
<sequence length="1266" mass="135890">MVPEVARKGVVVSNFERRSRRKLRRVGVAAALLVSLSPLQPALAAEGEQLGAVTGVEVEAGGVVLDAGRAKVRVSFLADDVFRIWLAPDGTFTDPANTAPTDPTQPSSNIVVKTDYAKPATHWSDQGPYYSLRTAKAEVRAQKNPLRFSLHRPDGATIWSEVKPLTWTDTATTQTLSRAANEQFVGGGMQNGRFSHRGQTIRISRDFTWTDGGNPNASPYYMSTAGYGVLRNTFAPGTYAFNEPLATKHEEKRFDAYYFVGDLKTSLDRYTELTGRPFLPPLYGMEYGDSDCYNRGHYRPGLDPDPNNDWKYHPDKEVTTDAAKVAQKFVDHDMPRGWMLVNDDYGCGYSADRDAYIPNPNQGGVEKYVGTRDIAALTATGEALRQRGVQMGLWTEAALDRQPEEVGQAGVRVRKLDVAWVGPGYRHALSACDTAHRGIEQHSDARGYSWMVEGWAGAQRCAVQWTGDHSGTLDNIKWQIPAIHGSGNSGIAYAAGDVDGIFGGSATSYVRDLQWKAFNPALMTMSGWSTPKFKQPWAYGEPYTAINRQYLKLRERLLPYFYSYAAEAHRTGAPIDRSLILEYPNDPKTWDDTTKYEFLAGKEFLVAPVFTDSEVKNGIYLPEGTWIDYWTGRPHRGPTTLNGYHAPLDRLPLFVKAGAVVPMWRDGINGHAEQRPGDRVTLDVYPKGRSSFELYEDDRVTRAHRDGASATQKFEVTAPTTGRGDVVVRIGRSEGDYAGKPAQRPYELTAHTGTRPGAVVVDGKALKPVASKQDYDTADTGWFYDESDRGGVVLVKTAPVATSAQATVVLAGASAVGGGHASDSFGVAELSAPDLWNAPGRPTEVTATFRNDSTSVMRDVQLGLSLPEGWAAQGDAEFRWVVPGQTVQRTIAVTPSGKAGQFTIGVRADYTARGARYESTAVASALVPFGSVGEAADTVGITDAATYASGKFDPDGNSFAAELLAQKGFTPGAKVVANGAEFTLPSGAPGTPNMVKNTSLPILVSGKGSHLAFLASGASTNATGSVTVLYTDGTESRHSLQVPNWSFQDAGTGGAKLAVSVKGRYTPTGLANTDVDYRMFYNTVELTPGKTARAVKLPAGTSIGFFAATVHDRPLPPAPKGEAWVSDLEWINAVNGWGPVERDRSNNESAGGDGKPLTLNGTVYGKGLGAHAVSDVKVNLGGTCSKFTAKVGVDDEMADRGSVVFKVVVDGVEKYASPVLTGTSATASVEVDVTGGKVLDLVLGDGGNGIGSDHGDWAEAKLTCAP</sequence>
<dbReference type="CDD" id="cd14752">
    <property type="entry name" value="GH31_N"/>
    <property type="match status" value="1"/>
</dbReference>
<comment type="similarity">
    <text evidence="1">Belongs to the glycosyl hydrolase 31 family.</text>
</comment>
<dbReference type="Pfam" id="PF01055">
    <property type="entry name" value="Glyco_hydro_31_2nd"/>
    <property type="match status" value="1"/>
</dbReference>
<gene>
    <name evidence="4" type="ORF">DFJ66_1774</name>
</gene>
<reference evidence="4 5" key="1">
    <citation type="submission" date="2018-10" db="EMBL/GenBank/DDBJ databases">
        <title>Sequencing the genomes of 1000 actinobacteria strains.</title>
        <authorList>
            <person name="Klenk H.-P."/>
        </authorList>
    </citation>
    <scope>NUCLEOTIDE SEQUENCE [LARGE SCALE GENOMIC DNA]</scope>
    <source>
        <strain evidence="4 5">DSM 43911</strain>
    </source>
</reference>
<dbReference type="Gene3D" id="2.60.40.10">
    <property type="entry name" value="Immunoglobulins"/>
    <property type="match status" value="1"/>
</dbReference>
<keyword evidence="2" id="KW-0732">Signal</keyword>
<dbReference type="AlphaFoldDB" id="A0A495X3K4"/>
<dbReference type="Pfam" id="PF17137">
    <property type="entry name" value="DUF5110"/>
    <property type="match status" value="1"/>
</dbReference>
<dbReference type="Proteomes" id="UP000272729">
    <property type="component" value="Unassembled WGS sequence"/>
</dbReference>
<dbReference type="InterPro" id="IPR000322">
    <property type="entry name" value="Glyco_hydro_31_TIM"/>
</dbReference>
<dbReference type="InterPro" id="IPR018905">
    <property type="entry name" value="A-galactase_NEW3"/>
</dbReference>
<evidence type="ECO:0000256" key="1">
    <source>
        <dbReference type="ARBA" id="ARBA00007806"/>
    </source>
</evidence>
<dbReference type="InterPro" id="IPR013783">
    <property type="entry name" value="Ig-like_fold"/>
</dbReference>
<dbReference type="InterPro" id="IPR033403">
    <property type="entry name" value="DUF5110"/>
</dbReference>
<dbReference type="InterPro" id="IPR008979">
    <property type="entry name" value="Galactose-bd-like_sf"/>
</dbReference>
<dbReference type="Pfam" id="PF08305">
    <property type="entry name" value="NPCBM"/>
    <property type="match status" value="1"/>
</dbReference>
<evidence type="ECO:0000256" key="2">
    <source>
        <dbReference type="SAM" id="SignalP"/>
    </source>
</evidence>
<dbReference type="InterPro" id="IPR025887">
    <property type="entry name" value="Glyco_hydro_31_N_dom"/>
</dbReference>
<dbReference type="Pfam" id="PF13802">
    <property type="entry name" value="Gal_mutarotas_2"/>
    <property type="match status" value="1"/>
</dbReference>
<dbReference type="InterPro" id="IPR013780">
    <property type="entry name" value="Glyco_hydro_b"/>
</dbReference>
<dbReference type="GO" id="GO:0030246">
    <property type="term" value="F:carbohydrate binding"/>
    <property type="evidence" value="ECO:0007669"/>
    <property type="project" value="InterPro"/>
</dbReference>
<organism evidence="4 5">
    <name type="scientific">Saccharothrix variisporea</name>
    <dbReference type="NCBI Taxonomy" id="543527"/>
    <lineage>
        <taxon>Bacteria</taxon>
        <taxon>Bacillati</taxon>
        <taxon>Actinomycetota</taxon>
        <taxon>Actinomycetes</taxon>
        <taxon>Pseudonocardiales</taxon>
        <taxon>Pseudonocardiaceae</taxon>
        <taxon>Saccharothrix</taxon>
    </lineage>
</organism>
<evidence type="ECO:0000313" key="4">
    <source>
        <dbReference type="EMBL" id="RKT68582.1"/>
    </source>
</evidence>
<dbReference type="SUPFAM" id="SSF49785">
    <property type="entry name" value="Galactose-binding domain-like"/>
    <property type="match status" value="1"/>
</dbReference>
<dbReference type="SUPFAM" id="SSF74650">
    <property type="entry name" value="Galactose mutarotase-like"/>
    <property type="match status" value="1"/>
</dbReference>
<dbReference type="Pfam" id="PF21365">
    <property type="entry name" value="Glyco_hydro_31_3rd"/>
    <property type="match status" value="1"/>
</dbReference>
<feature type="chain" id="PRO_5019797090" evidence="2">
    <location>
        <begin position="45"/>
        <end position="1266"/>
    </location>
</feature>
<dbReference type="InterPro" id="IPR017853">
    <property type="entry name" value="GH"/>
</dbReference>
<dbReference type="InterPro" id="IPR048395">
    <property type="entry name" value="Glyco_hydro_31_C"/>
</dbReference>
<dbReference type="PANTHER" id="PTHR22762:SF120">
    <property type="entry name" value="HETEROGLYCAN GLUCOSIDASE 1"/>
    <property type="match status" value="1"/>
</dbReference>
<dbReference type="InterPro" id="IPR013222">
    <property type="entry name" value="Glyco_hyd_98_carb-bd"/>
</dbReference>
<keyword evidence="4" id="KW-0378">Hydrolase</keyword>
<dbReference type="GO" id="GO:0005975">
    <property type="term" value="P:carbohydrate metabolic process"/>
    <property type="evidence" value="ECO:0007669"/>
    <property type="project" value="InterPro"/>
</dbReference>
<dbReference type="Pfam" id="PF10633">
    <property type="entry name" value="NPCBM_assoc"/>
    <property type="match status" value="1"/>
</dbReference>
<evidence type="ECO:0000313" key="5">
    <source>
        <dbReference type="Proteomes" id="UP000272729"/>
    </source>
</evidence>
<name>A0A495X3K4_9PSEU</name>
<keyword evidence="5" id="KW-1185">Reference proteome</keyword>
<dbReference type="GO" id="GO:0004553">
    <property type="term" value="F:hydrolase activity, hydrolyzing O-glycosyl compounds"/>
    <property type="evidence" value="ECO:0007669"/>
    <property type="project" value="InterPro"/>
</dbReference>
<proteinExistence type="inferred from homology"/>
<dbReference type="SUPFAM" id="SSF51011">
    <property type="entry name" value="Glycosyl hydrolase domain"/>
    <property type="match status" value="1"/>
</dbReference>
<dbReference type="InterPro" id="IPR038637">
    <property type="entry name" value="NPCBM_sf"/>
</dbReference>
<feature type="domain" description="Glycosyl hydrolase family 98 putative carbohydrate-binding module" evidence="3">
    <location>
        <begin position="1119"/>
        <end position="1264"/>
    </location>
</feature>
<dbReference type="PANTHER" id="PTHR22762">
    <property type="entry name" value="ALPHA-GLUCOSIDASE"/>
    <property type="match status" value="1"/>
</dbReference>
<evidence type="ECO:0000259" key="3">
    <source>
        <dbReference type="SMART" id="SM00776"/>
    </source>
</evidence>
<dbReference type="EMBL" id="RBXR01000001">
    <property type="protein sequence ID" value="RKT68582.1"/>
    <property type="molecule type" value="Genomic_DNA"/>
</dbReference>
<dbReference type="SUPFAM" id="SSF51445">
    <property type="entry name" value="(Trans)glycosidases"/>
    <property type="match status" value="1"/>
</dbReference>
<dbReference type="Gene3D" id="2.60.40.1180">
    <property type="entry name" value="Golgi alpha-mannosidase II"/>
    <property type="match status" value="2"/>
</dbReference>
<dbReference type="Gene3D" id="2.60.40.1760">
    <property type="entry name" value="glycosyl hydrolase (family 31)"/>
    <property type="match status" value="1"/>
</dbReference>
<dbReference type="Gene3D" id="3.20.20.80">
    <property type="entry name" value="Glycosidases"/>
    <property type="match status" value="1"/>
</dbReference>
<feature type="signal peptide" evidence="2">
    <location>
        <begin position="1"/>
        <end position="44"/>
    </location>
</feature>
<comment type="caution">
    <text evidence="4">The sequence shown here is derived from an EMBL/GenBank/DDBJ whole genome shotgun (WGS) entry which is preliminary data.</text>
</comment>
<accession>A0A495X3K4</accession>
<dbReference type="Gene3D" id="2.60.120.1060">
    <property type="entry name" value="NPCBM/NEW2 domain"/>
    <property type="match status" value="1"/>
</dbReference>
<protein>
    <submittedName>
        <fullName evidence="4">Alpha-glucosidase (Family GH31 glycosyl hydrolase)</fullName>
    </submittedName>
</protein>